<dbReference type="InterPro" id="IPR050508">
    <property type="entry name" value="Methyltransf_Superfamily"/>
</dbReference>
<dbReference type="EMBL" id="PDLO01000011">
    <property type="protein sequence ID" value="PHK97169.1"/>
    <property type="molecule type" value="Genomic_DNA"/>
</dbReference>
<evidence type="ECO:0000259" key="1">
    <source>
        <dbReference type="Pfam" id="PF08241"/>
    </source>
</evidence>
<dbReference type="InterPro" id="IPR029063">
    <property type="entry name" value="SAM-dependent_MTases_sf"/>
</dbReference>
<evidence type="ECO:0000313" key="2">
    <source>
        <dbReference type="EMBL" id="PHK97169.1"/>
    </source>
</evidence>
<gene>
    <name evidence="2" type="ORF">CGL56_17155</name>
</gene>
<feature type="domain" description="Methyltransferase type 11" evidence="1">
    <location>
        <begin position="51"/>
        <end position="148"/>
    </location>
</feature>
<comment type="caution">
    <text evidence="2">The sequence shown here is derived from an EMBL/GenBank/DDBJ whole genome shotgun (WGS) entry which is preliminary data.</text>
</comment>
<organism evidence="2 3">
    <name type="scientific">Neolewinella marina</name>
    <dbReference type="NCBI Taxonomy" id="438751"/>
    <lineage>
        <taxon>Bacteria</taxon>
        <taxon>Pseudomonadati</taxon>
        <taxon>Bacteroidota</taxon>
        <taxon>Saprospiria</taxon>
        <taxon>Saprospirales</taxon>
        <taxon>Lewinellaceae</taxon>
        <taxon>Neolewinella</taxon>
    </lineage>
</organism>
<protein>
    <recommendedName>
        <fullName evidence="1">Methyltransferase type 11 domain-containing protein</fullName>
    </recommendedName>
</protein>
<dbReference type="Gene3D" id="3.40.50.150">
    <property type="entry name" value="Vaccinia Virus protein VP39"/>
    <property type="match status" value="1"/>
</dbReference>
<dbReference type="RefSeq" id="WP_099107818.1">
    <property type="nucleotide sequence ID" value="NZ_JAATJF010000003.1"/>
</dbReference>
<dbReference type="InterPro" id="IPR013216">
    <property type="entry name" value="Methyltransf_11"/>
</dbReference>
<dbReference type="Pfam" id="PF08241">
    <property type="entry name" value="Methyltransf_11"/>
    <property type="match status" value="1"/>
</dbReference>
<keyword evidence="3" id="KW-1185">Reference proteome</keyword>
<sequence>MNLFEAIGKQMQYPQGLFGKILFAWMTRNTIAHARWTLSLMDIKPDDHIIEIGFGNGANIELLLQRAPGGTVTGVEISQTAIEMASKKNAAAISRGKVQLHLAAGDALPFAADVFDKACTVATAYVIADPGAVFREMYRVLKPGGRAAVTFPVRENFMKFKPVRATGFYLHPLADLQQAFRDAGFVHSRTERNDAVRFGANCMLGEKAVVK</sequence>
<dbReference type="GO" id="GO:0008757">
    <property type="term" value="F:S-adenosylmethionine-dependent methyltransferase activity"/>
    <property type="evidence" value="ECO:0007669"/>
    <property type="project" value="InterPro"/>
</dbReference>
<dbReference type="SUPFAM" id="SSF53335">
    <property type="entry name" value="S-adenosyl-L-methionine-dependent methyltransferases"/>
    <property type="match status" value="1"/>
</dbReference>
<accession>A0A2G0CB00</accession>
<name>A0A2G0CB00_9BACT</name>
<reference evidence="2 3" key="1">
    <citation type="submission" date="2017-10" db="EMBL/GenBank/DDBJ databases">
        <title>The draft genome sequence of Lewinella marina KCTC 32374.</title>
        <authorList>
            <person name="Wang K."/>
        </authorList>
    </citation>
    <scope>NUCLEOTIDE SEQUENCE [LARGE SCALE GENOMIC DNA]</scope>
    <source>
        <strain evidence="2 3">MKG-38</strain>
    </source>
</reference>
<dbReference type="PANTHER" id="PTHR42912">
    <property type="entry name" value="METHYLTRANSFERASE"/>
    <property type="match status" value="1"/>
</dbReference>
<dbReference type="OrthoDB" id="9770553at2"/>
<dbReference type="CDD" id="cd02440">
    <property type="entry name" value="AdoMet_MTases"/>
    <property type="match status" value="1"/>
</dbReference>
<proteinExistence type="predicted"/>
<dbReference type="AlphaFoldDB" id="A0A2G0CB00"/>
<dbReference type="Proteomes" id="UP000226437">
    <property type="component" value="Unassembled WGS sequence"/>
</dbReference>
<evidence type="ECO:0000313" key="3">
    <source>
        <dbReference type="Proteomes" id="UP000226437"/>
    </source>
</evidence>